<name>A0A812QZU9_9DINO</name>
<sequence length="484" mass="51462">MSLRRAWLALLPMGLGQVEESLWCPVKGGLWGAALVFPSTPSPPVSLQKAQKTAPAEAVLFRPCPRMPRTMLFSIKGRRSIRFVGITYCPSHGFWAVSERVAEKETGLLQLAGHGHALSTKAFASWKRGKSKDGDDDDDDSNDYMKDLRDLVSSIDGKIEALDHGLTTVEAKVSKLDGAMQTQHAAIWSDVSQSVTDLEGEMETAYDALKHDTTKDLEDVKQLVETSSGGLAGRIDDTTSVAQEAKGISLEMNSAVNVAKENVSIMVGQVDQVNEDLNATKGTVMATQSTAAGTMSAANFTRFAVAAVNEQLPATPSCCSPDDASTVLIISGPNSNVATFDRLGVVVAREGGKVHRRLLDTLTAKDFDGVGLTIFAPQGNSTTEEKRLLIADWYNYKKCGVMVVVAEESSVELANDILAGLAPDTKLRFGSAAFGQGCDSIDIFDGGDPFYVQTVLGVESASASEVTGEGRALLTTDRSGASAS</sequence>
<evidence type="ECO:0000313" key="2">
    <source>
        <dbReference type="EMBL" id="CAE7411861.1"/>
    </source>
</evidence>
<protein>
    <submittedName>
        <fullName evidence="2">Uncharacterized protein</fullName>
    </submittedName>
</protein>
<dbReference type="AlphaFoldDB" id="A0A812QZU9"/>
<dbReference type="EMBL" id="CAJNDS010002287">
    <property type="protein sequence ID" value="CAE7411861.1"/>
    <property type="molecule type" value="Genomic_DNA"/>
</dbReference>
<keyword evidence="3" id="KW-1185">Reference proteome</keyword>
<evidence type="ECO:0000256" key="1">
    <source>
        <dbReference type="SAM" id="SignalP"/>
    </source>
</evidence>
<organism evidence="2 3">
    <name type="scientific">Symbiodinium natans</name>
    <dbReference type="NCBI Taxonomy" id="878477"/>
    <lineage>
        <taxon>Eukaryota</taxon>
        <taxon>Sar</taxon>
        <taxon>Alveolata</taxon>
        <taxon>Dinophyceae</taxon>
        <taxon>Suessiales</taxon>
        <taxon>Symbiodiniaceae</taxon>
        <taxon>Symbiodinium</taxon>
    </lineage>
</organism>
<feature type="signal peptide" evidence="1">
    <location>
        <begin position="1"/>
        <end position="16"/>
    </location>
</feature>
<evidence type="ECO:0000313" key="3">
    <source>
        <dbReference type="Proteomes" id="UP000604046"/>
    </source>
</evidence>
<reference evidence="2" key="1">
    <citation type="submission" date="2021-02" db="EMBL/GenBank/DDBJ databases">
        <authorList>
            <person name="Dougan E. K."/>
            <person name="Rhodes N."/>
            <person name="Thang M."/>
            <person name="Chan C."/>
        </authorList>
    </citation>
    <scope>NUCLEOTIDE SEQUENCE</scope>
</reference>
<comment type="caution">
    <text evidence="2">The sequence shown here is derived from an EMBL/GenBank/DDBJ whole genome shotgun (WGS) entry which is preliminary data.</text>
</comment>
<dbReference type="Proteomes" id="UP000604046">
    <property type="component" value="Unassembled WGS sequence"/>
</dbReference>
<accession>A0A812QZU9</accession>
<gene>
    <name evidence="2" type="ORF">SNAT2548_LOCUS22404</name>
</gene>
<feature type="chain" id="PRO_5032389466" evidence="1">
    <location>
        <begin position="17"/>
        <end position="484"/>
    </location>
</feature>
<proteinExistence type="predicted"/>
<keyword evidence="1" id="KW-0732">Signal</keyword>